<dbReference type="AlphaFoldDB" id="A0A6C0AR70"/>
<evidence type="ECO:0000256" key="1">
    <source>
        <dbReference type="SAM" id="MobiDB-lite"/>
    </source>
</evidence>
<feature type="compositionally biased region" description="Basic residues" evidence="1">
    <location>
        <begin position="68"/>
        <end position="92"/>
    </location>
</feature>
<accession>A0A6C0AR70</accession>
<dbReference type="EMBL" id="MN740764">
    <property type="protein sequence ID" value="QHS82274.1"/>
    <property type="molecule type" value="Genomic_DNA"/>
</dbReference>
<proteinExistence type="predicted"/>
<organism evidence="2">
    <name type="scientific">viral metagenome</name>
    <dbReference type="NCBI Taxonomy" id="1070528"/>
    <lineage>
        <taxon>unclassified sequences</taxon>
        <taxon>metagenomes</taxon>
        <taxon>organismal metagenomes</taxon>
    </lineage>
</organism>
<evidence type="ECO:0000313" key="2">
    <source>
        <dbReference type="EMBL" id="QHS82274.1"/>
    </source>
</evidence>
<protein>
    <submittedName>
        <fullName evidence="2">Uncharacterized protein</fullName>
    </submittedName>
</protein>
<sequence>MSNFSEEVSVKPSQSTSVINAIDAKMEGNQLILTDENDKQIILTLTEDALKQLPEVLSSTPPPEKAGGSKRRKSRKHKVVKRRNKSHRRHRH</sequence>
<name>A0A6C0AR70_9ZZZZ</name>
<feature type="region of interest" description="Disordered" evidence="1">
    <location>
        <begin position="54"/>
        <end position="92"/>
    </location>
</feature>
<reference evidence="2" key="1">
    <citation type="journal article" date="2020" name="Nature">
        <title>Giant virus diversity and host interactions through global metagenomics.</title>
        <authorList>
            <person name="Schulz F."/>
            <person name="Roux S."/>
            <person name="Paez-Espino D."/>
            <person name="Jungbluth S."/>
            <person name="Walsh D.A."/>
            <person name="Denef V.J."/>
            <person name="McMahon K.D."/>
            <person name="Konstantinidis K.T."/>
            <person name="Eloe-Fadrosh E.A."/>
            <person name="Kyrpides N.C."/>
            <person name="Woyke T."/>
        </authorList>
    </citation>
    <scope>NUCLEOTIDE SEQUENCE</scope>
    <source>
        <strain evidence="2">GVMAG-S-1101165-79</strain>
    </source>
</reference>